<evidence type="ECO:0000256" key="6">
    <source>
        <dbReference type="SAM" id="SignalP"/>
    </source>
</evidence>
<dbReference type="PANTHER" id="PTHR30532">
    <property type="entry name" value="IRON III DICITRATE-BINDING PERIPLASMIC PROTEIN"/>
    <property type="match status" value="1"/>
</dbReference>
<dbReference type="InterPro" id="IPR033870">
    <property type="entry name" value="FatB"/>
</dbReference>
<evidence type="ECO:0000256" key="3">
    <source>
        <dbReference type="ARBA" id="ARBA00022448"/>
    </source>
</evidence>
<protein>
    <submittedName>
        <fullName evidence="8">Siderophore ABC transporter substrate-binding protein</fullName>
    </submittedName>
</protein>
<evidence type="ECO:0000259" key="7">
    <source>
        <dbReference type="PROSITE" id="PS50983"/>
    </source>
</evidence>
<feature type="domain" description="Fe/B12 periplasmic-binding" evidence="7">
    <location>
        <begin position="62"/>
        <end position="322"/>
    </location>
</feature>
<dbReference type="Proteomes" id="UP000622653">
    <property type="component" value="Unassembled WGS sequence"/>
</dbReference>
<feature type="chain" id="PRO_5038766330" evidence="6">
    <location>
        <begin position="22"/>
        <end position="322"/>
    </location>
</feature>
<keyword evidence="4 6" id="KW-0732">Signal</keyword>
<feature type="signal peptide" evidence="6">
    <location>
        <begin position="1"/>
        <end position="21"/>
    </location>
</feature>
<dbReference type="EMBL" id="JADKPV010000002">
    <property type="protein sequence ID" value="MBF4501114.1"/>
    <property type="molecule type" value="Genomic_DNA"/>
</dbReference>
<evidence type="ECO:0000313" key="8">
    <source>
        <dbReference type="EMBL" id="MBF4501114.1"/>
    </source>
</evidence>
<accession>A0A8J7KT18</accession>
<dbReference type="InterPro" id="IPR051313">
    <property type="entry name" value="Bact_iron-sidero_bind"/>
</dbReference>
<evidence type="ECO:0000256" key="5">
    <source>
        <dbReference type="SAM" id="Coils"/>
    </source>
</evidence>
<evidence type="ECO:0000256" key="1">
    <source>
        <dbReference type="ARBA" id="ARBA00004196"/>
    </source>
</evidence>
<comment type="subcellular location">
    <subcellularLocation>
        <location evidence="1">Cell envelope</location>
    </subcellularLocation>
</comment>
<evidence type="ECO:0000256" key="4">
    <source>
        <dbReference type="ARBA" id="ARBA00022729"/>
    </source>
</evidence>
<dbReference type="GO" id="GO:1901678">
    <property type="term" value="P:iron coordination entity transport"/>
    <property type="evidence" value="ECO:0007669"/>
    <property type="project" value="UniProtKB-ARBA"/>
</dbReference>
<organism evidence="8 9">
    <name type="scientific">Savagea serpentis</name>
    <dbReference type="NCBI Taxonomy" id="2785297"/>
    <lineage>
        <taxon>Bacteria</taxon>
        <taxon>Bacillati</taxon>
        <taxon>Bacillota</taxon>
        <taxon>Bacilli</taxon>
        <taxon>Bacillales</taxon>
        <taxon>Caryophanaceae</taxon>
        <taxon>Savagea</taxon>
    </lineage>
</organism>
<dbReference type="AlphaFoldDB" id="A0A8J7KT18"/>
<sequence>MKKFLTLFLTMSLMFILAACGGDKEEQTKDSDAAGDSKTDQVIDVKHELDDQAVQVPANPEKVIVFDLGALDTMDELGLGDKIVGLPQATVPTYLEQYKSADYENLGSLKEPDFEKVHASKPDLIIISTRQAELYDQFKEIAPTIYLAINDKDYLNSFEANVETIGKIFNKEEEVKTALKEIEEKVASVQEATAKTEDKGLIVLGTEGKVSAYGPGSRFGLIHDVLGVDPADDKIEDSRHGQSITFEYILETNPDMMFIIDRDTAIGQDSSVKESLENEIVQKTNAFQNDKMIYLDGEVWYLAGGGLESMNIMIDEVAAAFK</sequence>
<dbReference type="PROSITE" id="PS50983">
    <property type="entry name" value="FE_B12_PBP"/>
    <property type="match status" value="1"/>
</dbReference>
<gene>
    <name evidence="8" type="ORF">IRY55_07020</name>
</gene>
<reference evidence="8" key="1">
    <citation type="submission" date="2020-11" db="EMBL/GenBank/DDBJ databases">
        <title>Multidrug resistant novel bacterium Savagea serpentis sp. nov., isolated from the scats of a vine snake (Ahaetulla nasuta).</title>
        <authorList>
            <person name="Venkata Ramana V."/>
            <person name="Vikas Patil S."/>
            <person name="Yogita Lugani V."/>
        </authorList>
    </citation>
    <scope>NUCLEOTIDE SEQUENCE</scope>
    <source>
        <strain evidence="8">SN6</strain>
    </source>
</reference>
<dbReference type="CDD" id="cd01140">
    <property type="entry name" value="FatB"/>
    <property type="match status" value="1"/>
</dbReference>
<comment type="similarity">
    <text evidence="2">Belongs to the bacterial solute-binding protein 8 family.</text>
</comment>
<keyword evidence="9" id="KW-1185">Reference proteome</keyword>
<dbReference type="Gene3D" id="3.40.50.1980">
    <property type="entry name" value="Nitrogenase molybdenum iron protein domain"/>
    <property type="match status" value="2"/>
</dbReference>
<dbReference type="GO" id="GO:0030288">
    <property type="term" value="C:outer membrane-bounded periplasmic space"/>
    <property type="evidence" value="ECO:0007669"/>
    <property type="project" value="TreeGrafter"/>
</dbReference>
<dbReference type="InterPro" id="IPR002491">
    <property type="entry name" value="ABC_transptr_periplasmic_BD"/>
</dbReference>
<comment type="caution">
    <text evidence="8">The sequence shown here is derived from an EMBL/GenBank/DDBJ whole genome shotgun (WGS) entry which is preliminary data.</text>
</comment>
<dbReference type="Pfam" id="PF01497">
    <property type="entry name" value="Peripla_BP_2"/>
    <property type="match status" value="1"/>
</dbReference>
<keyword evidence="5" id="KW-0175">Coiled coil</keyword>
<dbReference type="PROSITE" id="PS51257">
    <property type="entry name" value="PROKAR_LIPOPROTEIN"/>
    <property type="match status" value="1"/>
</dbReference>
<evidence type="ECO:0000313" key="9">
    <source>
        <dbReference type="Proteomes" id="UP000622653"/>
    </source>
</evidence>
<dbReference type="SUPFAM" id="SSF53807">
    <property type="entry name" value="Helical backbone' metal receptor"/>
    <property type="match status" value="1"/>
</dbReference>
<feature type="coiled-coil region" evidence="5">
    <location>
        <begin position="172"/>
        <end position="199"/>
    </location>
</feature>
<keyword evidence="3" id="KW-0813">Transport</keyword>
<name>A0A8J7KT18_9BACL</name>
<evidence type="ECO:0000256" key="2">
    <source>
        <dbReference type="ARBA" id="ARBA00008814"/>
    </source>
</evidence>
<dbReference type="PANTHER" id="PTHR30532:SF28">
    <property type="entry name" value="PETROBACTIN-BINDING PROTEIN YCLQ"/>
    <property type="match status" value="1"/>
</dbReference>
<proteinExistence type="inferred from homology"/>
<dbReference type="RefSeq" id="WP_194562588.1">
    <property type="nucleotide sequence ID" value="NZ_JADKPV010000002.1"/>
</dbReference>